<dbReference type="InterPro" id="IPR011051">
    <property type="entry name" value="RmlC_Cupin_sf"/>
</dbReference>
<dbReference type="InterPro" id="IPR050807">
    <property type="entry name" value="TransReg_Diox_bact_type"/>
</dbReference>
<feature type="domain" description="HTH cro/C1-type" evidence="2">
    <location>
        <begin position="36"/>
        <end position="90"/>
    </location>
</feature>
<dbReference type="InterPro" id="IPR010982">
    <property type="entry name" value="Lambda_DNA-bd_dom_sf"/>
</dbReference>
<dbReference type="EMBL" id="JAFCJH010000041">
    <property type="protein sequence ID" value="MBR0799597.1"/>
    <property type="molecule type" value="Genomic_DNA"/>
</dbReference>
<keyword evidence="4" id="KW-1185">Reference proteome</keyword>
<protein>
    <submittedName>
        <fullName evidence="3">Helix-turn-helix domain-containing protein</fullName>
    </submittedName>
</protein>
<dbReference type="PANTHER" id="PTHR46797">
    <property type="entry name" value="HTH-TYPE TRANSCRIPTIONAL REGULATOR"/>
    <property type="match status" value="1"/>
</dbReference>
<dbReference type="Proteomes" id="UP001315278">
    <property type="component" value="Unassembled WGS sequence"/>
</dbReference>
<dbReference type="PANTHER" id="PTHR46797:SF2">
    <property type="entry name" value="TRANSCRIPTIONAL REGULATOR"/>
    <property type="match status" value="1"/>
</dbReference>
<evidence type="ECO:0000256" key="1">
    <source>
        <dbReference type="ARBA" id="ARBA00023125"/>
    </source>
</evidence>
<proteinExistence type="predicted"/>
<dbReference type="SMART" id="SM00530">
    <property type="entry name" value="HTH_XRE"/>
    <property type="match status" value="1"/>
</dbReference>
<evidence type="ECO:0000313" key="4">
    <source>
        <dbReference type="Proteomes" id="UP001315278"/>
    </source>
</evidence>
<dbReference type="RefSeq" id="WP_212494347.1">
    <property type="nucleotide sequence ID" value="NZ_JAFCJH010000041.1"/>
</dbReference>
<evidence type="ECO:0000313" key="3">
    <source>
        <dbReference type="EMBL" id="MBR0799597.1"/>
    </source>
</evidence>
<sequence length="151" mass="16237">MRTTDRPAIFRKPESPGVARGFFFNSISARRVGVRLKSIRKARKISLVQLAEITGLSLGPLSGLERGTVAPTLRSLTALAGAFGVPPGWFYDLDHGALHGEVVLRRGAGRQFTWADGIEKTLLNPDLGGTLEMVLVTIAPHGSSGPQSYTR</sequence>
<dbReference type="CDD" id="cd00093">
    <property type="entry name" value="HTH_XRE"/>
    <property type="match status" value="1"/>
</dbReference>
<accession>A0ABS5FS02</accession>
<dbReference type="Gene3D" id="1.10.260.40">
    <property type="entry name" value="lambda repressor-like DNA-binding domains"/>
    <property type="match status" value="1"/>
</dbReference>
<comment type="caution">
    <text evidence="3">The sequence shown here is derived from an EMBL/GenBank/DDBJ whole genome shotgun (WGS) entry which is preliminary data.</text>
</comment>
<gene>
    <name evidence="3" type="ORF">JQ615_29920</name>
</gene>
<dbReference type="SUPFAM" id="SSF51182">
    <property type="entry name" value="RmlC-like cupins"/>
    <property type="match status" value="1"/>
</dbReference>
<keyword evidence="1" id="KW-0238">DNA-binding</keyword>
<dbReference type="InterPro" id="IPR001387">
    <property type="entry name" value="Cro/C1-type_HTH"/>
</dbReference>
<organism evidence="3 4">
    <name type="scientific">Bradyrhizobium jicamae</name>
    <dbReference type="NCBI Taxonomy" id="280332"/>
    <lineage>
        <taxon>Bacteria</taxon>
        <taxon>Pseudomonadati</taxon>
        <taxon>Pseudomonadota</taxon>
        <taxon>Alphaproteobacteria</taxon>
        <taxon>Hyphomicrobiales</taxon>
        <taxon>Nitrobacteraceae</taxon>
        <taxon>Bradyrhizobium</taxon>
    </lineage>
</organism>
<dbReference type="SUPFAM" id="SSF47413">
    <property type="entry name" value="lambda repressor-like DNA-binding domains"/>
    <property type="match status" value="1"/>
</dbReference>
<reference evidence="4" key="1">
    <citation type="journal article" date="2021" name="ISME J.">
        <title>Evolutionary origin and ecological implication of a unique nif island in free-living Bradyrhizobium lineages.</title>
        <authorList>
            <person name="Tao J."/>
        </authorList>
    </citation>
    <scope>NUCLEOTIDE SEQUENCE [LARGE SCALE GENOMIC DNA]</scope>
    <source>
        <strain evidence="4">SZCCT0434</strain>
    </source>
</reference>
<dbReference type="PROSITE" id="PS50943">
    <property type="entry name" value="HTH_CROC1"/>
    <property type="match status" value="1"/>
</dbReference>
<dbReference type="Pfam" id="PF01381">
    <property type="entry name" value="HTH_3"/>
    <property type="match status" value="1"/>
</dbReference>
<name>A0ABS5FS02_9BRAD</name>
<evidence type="ECO:0000259" key="2">
    <source>
        <dbReference type="PROSITE" id="PS50943"/>
    </source>
</evidence>